<dbReference type="PROSITE" id="PS50090">
    <property type="entry name" value="MYB_LIKE"/>
    <property type="match status" value="2"/>
</dbReference>
<dbReference type="SUPFAM" id="SSF46689">
    <property type="entry name" value="Homeodomain-like"/>
    <property type="match status" value="2"/>
</dbReference>
<feature type="domain" description="Myb-like" evidence="5">
    <location>
        <begin position="246"/>
        <end position="305"/>
    </location>
</feature>
<evidence type="ECO:0000313" key="7">
    <source>
        <dbReference type="EMBL" id="KAJ7044509.1"/>
    </source>
</evidence>
<protein>
    <submittedName>
        <fullName evidence="7">Uncharacterized protein</fullName>
    </submittedName>
</protein>
<evidence type="ECO:0000313" key="8">
    <source>
        <dbReference type="Proteomes" id="UP001218188"/>
    </source>
</evidence>
<dbReference type="PANTHER" id="PTHR46380:SF2">
    <property type="entry name" value="CYCLIN-D-BINDING MYB-LIKE TRANSCRIPTION FACTOR 1"/>
    <property type="match status" value="1"/>
</dbReference>
<keyword evidence="8" id="KW-1185">Reference proteome</keyword>
<dbReference type="InterPro" id="IPR017930">
    <property type="entry name" value="Myb_dom"/>
</dbReference>
<sequence length="441" mass="49510">MTLFPTLPFPELAFASNEDVLRALQDLDLSKIAGVLKTLTDAADAANITLPIASTSAILPSAPVAGSGTSGKTKKHRRTLDLTVPSSSSEPASHPGHAHLLANKWMGADKLAELVASEGLVYKKGKFSAIEIKQVNEAIQNYRTTRGLSEEDLNRIIFPSDEKKKDAVFWSEISIAVPLRPIVAVYQYVRRAHHPMKQQGKWQPEEDAKLIQAVFSLGQQWEKVAQLVGRMATDCRDRYRNHIVDREKRVNGIWSATEEEELTRIVIKMQKGKDLDTDIFWGKVSEMMDGKRSRQQCRIKWTDSLSKKFKTDGVSARWSTHDAFILVHKIDALSVRDDTEIDWKSIPDSQWNLWSAHILQRRWLTMKKSIKGFEDMTHAEIMDILRVKYAEMPSYVKVAKVPPRSDEYVEGSDNDEPRAGSSTGPGTLAAKGGPDEDDDSE</sequence>
<evidence type="ECO:0000256" key="4">
    <source>
        <dbReference type="SAM" id="MobiDB-lite"/>
    </source>
</evidence>
<dbReference type="Gene3D" id="1.10.10.60">
    <property type="entry name" value="Homeodomain-like"/>
    <property type="match status" value="2"/>
</dbReference>
<evidence type="ECO:0000259" key="6">
    <source>
        <dbReference type="PROSITE" id="PS51294"/>
    </source>
</evidence>
<feature type="domain" description="Myb-like" evidence="5">
    <location>
        <begin position="194"/>
        <end position="243"/>
    </location>
</feature>
<dbReference type="PROSITE" id="PS51294">
    <property type="entry name" value="HTH_MYB"/>
    <property type="match status" value="1"/>
</dbReference>
<name>A0AAD6TDD8_9AGAR</name>
<dbReference type="Pfam" id="PF13921">
    <property type="entry name" value="Myb_DNA-bind_6"/>
    <property type="match status" value="1"/>
</dbReference>
<feature type="region of interest" description="Disordered" evidence="4">
    <location>
        <begin position="63"/>
        <end position="96"/>
    </location>
</feature>
<dbReference type="GO" id="GO:0000976">
    <property type="term" value="F:transcription cis-regulatory region binding"/>
    <property type="evidence" value="ECO:0007669"/>
    <property type="project" value="TreeGrafter"/>
</dbReference>
<gene>
    <name evidence="7" type="ORF">C8F04DRAFT_941479</name>
</gene>
<comment type="caution">
    <text evidence="7">The sequence shown here is derived from an EMBL/GenBank/DDBJ whole genome shotgun (WGS) entry which is preliminary data.</text>
</comment>
<reference evidence="7" key="1">
    <citation type="submission" date="2023-03" db="EMBL/GenBank/DDBJ databases">
        <title>Massive genome expansion in bonnet fungi (Mycena s.s.) driven by repeated elements and novel gene families across ecological guilds.</title>
        <authorList>
            <consortium name="Lawrence Berkeley National Laboratory"/>
            <person name="Harder C.B."/>
            <person name="Miyauchi S."/>
            <person name="Viragh M."/>
            <person name="Kuo A."/>
            <person name="Thoen E."/>
            <person name="Andreopoulos B."/>
            <person name="Lu D."/>
            <person name="Skrede I."/>
            <person name="Drula E."/>
            <person name="Henrissat B."/>
            <person name="Morin E."/>
            <person name="Kohler A."/>
            <person name="Barry K."/>
            <person name="LaButti K."/>
            <person name="Morin E."/>
            <person name="Salamov A."/>
            <person name="Lipzen A."/>
            <person name="Mereny Z."/>
            <person name="Hegedus B."/>
            <person name="Baldrian P."/>
            <person name="Stursova M."/>
            <person name="Weitz H."/>
            <person name="Taylor A."/>
            <person name="Grigoriev I.V."/>
            <person name="Nagy L.G."/>
            <person name="Martin F."/>
            <person name="Kauserud H."/>
        </authorList>
    </citation>
    <scope>NUCLEOTIDE SEQUENCE</scope>
    <source>
        <strain evidence="7">CBHHK200</strain>
    </source>
</reference>
<dbReference type="Pfam" id="PF00249">
    <property type="entry name" value="Myb_DNA-binding"/>
    <property type="match status" value="1"/>
</dbReference>
<dbReference type="CDD" id="cd00167">
    <property type="entry name" value="SANT"/>
    <property type="match status" value="2"/>
</dbReference>
<feature type="region of interest" description="Disordered" evidence="4">
    <location>
        <begin position="403"/>
        <end position="441"/>
    </location>
</feature>
<evidence type="ECO:0000256" key="3">
    <source>
        <dbReference type="ARBA" id="ARBA00023242"/>
    </source>
</evidence>
<evidence type="ECO:0000256" key="1">
    <source>
        <dbReference type="ARBA" id="ARBA00004123"/>
    </source>
</evidence>
<dbReference type="SMART" id="SM00717">
    <property type="entry name" value="SANT"/>
    <property type="match status" value="3"/>
</dbReference>
<dbReference type="InterPro" id="IPR001005">
    <property type="entry name" value="SANT/Myb"/>
</dbReference>
<dbReference type="AlphaFoldDB" id="A0AAD6TDD8"/>
<dbReference type="PANTHER" id="PTHR46380">
    <property type="entry name" value="CYCLIN-D-BINDING MYB-LIKE TRANSCRIPTION FACTOR 1"/>
    <property type="match status" value="1"/>
</dbReference>
<keyword evidence="2" id="KW-0238">DNA-binding</keyword>
<comment type="subcellular location">
    <subcellularLocation>
        <location evidence="1">Nucleus</location>
    </subcellularLocation>
</comment>
<dbReference type="InterPro" id="IPR051651">
    <property type="entry name" value="DMTF1_DNA-bind_reg"/>
</dbReference>
<evidence type="ECO:0000259" key="5">
    <source>
        <dbReference type="PROSITE" id="PS50090"/>
    </source>
</evidence>
<dbReference type="GO" id="GO:0003700">
    <property type="term" value="F:DNA-binding transcription factor activity"/>
    <property type="evidence" value="ECO:0007669"/>
    <property type="project" value="TreeGrafter"/>
</dbReference>
<dbReference type="InterPro" id="IPR009057">
    <property type="entry name" value="Homeodomain-like_sf"/>
</dbReference>
<evidence type="ECO:0000256" key="2">
    <source>
        <dbReference type="ARBA" id="ARBA00023125"/>
    </source>
</evidence>
<dbReference type="GO" id="GO:0005634">
    <property type="term" value="C:nucleus"/>
    <property type="evidence" value="ECO:0007669"/>
    <property type="project" value="UniProtKB-SubCell"/>
</dbReference>
<dbReference type="Proteomes" id="UP001218188">
    <property type="component" value="Unassembled WGS sequence"/>
</dbReference>
<proteinExistence type="predicted"/>
<organism evidence="7 8">
    <name type="scientific">Mycena alexandri</name>
    <dbReference type="NCBI Taxonomy" id="1745969"/>
    <lineage>
        <taxon>Eukaryota</taxon>
        <taxon>Fungi</taxon>
        <taxon>Dikarya</taxon>
        <taxon>Basidiomycota</taxon>
        <taxon>Agaricomycotina</taxon>
        <taxon>Agaricomycetes</taxon>
        <taxon>Agaricomycetidae</taxon>
        <taxon>Agaricales</taxon>
        <taxon>Marasmiineae</taxon>
        <taxon>Mycenaceae</taxon>
        <taxon>Mycena</taxon>
    </lineage>
</organism>
<dbReference type="EMBL" id="JARJCM010000006">
    <property type="protein sequence ID" value="KAJ7044509.1"/>
    <property type="molecule type" value="Genomic_DNA"/>
</dbReference>
<feature type="domain" description="HTH myb-type" evidence="6">
    <location>
        <begin position="194"/>
        <end position="247"/>
    </location>
</feature>
<keyword evidence="3" id="KW-0539">Nucleus</keyword>
<accession>A0AAD6TDD8</accession>